<evidence type="ECO:0000313" key="1">
    <source>
        <dbReference type="EMBL" id="JAE08947.1"/>
    </source>
</evidence>
<organism evidence="1">
    <name type="scientific">Arundo donax</name>
    <name type="common">Giant reed</name>
    <name type="synonym">Donax arundinaceus</name>
    <dbReference type="NCBI Taxonomy" id="35708"/>
    <lineage>
        <taxon>Eukaryota</taxon>
        <taxon>Viridiplantae</taxon>
        <taxon>Streptophyta</taxon>
        <taxon>Embryophyta</taxon>
        <taxon>Tracheophyta</taxon>
        <taxon>Spermatophyta</taxon>
        <taxon>Magnoliopsida</taxon>
        <taxon>Liliopsida</taxon>
        <taxon>Poales</taxon>
        <taxon>Poaceae</taxon>
        <taxon>PACMAD clade</taxon>
        <taxon>Arundinoideae</taxon>
        <taxon>Arundineae</taxon>
        <taxon>Arundo</taxon>
    </lineage>
</organism>
<protein>
    <submittedName>
        <fullName evidence="1">Uncharacterized protein</fullName>
    </submittedName>
</protein>
<accession>A0A0A9F9C4</accession>
<name>A0A0A9F9C4_ARUDO</name>
<sequence>MARLAVES</sequence>
<reference evidence="1" key="1">
    <citation type="submission" date="2014-09" db="EMBL/GenBank/DDBJ databases">
        <authorList>
            <person name="Magalhaes I.L.F."/>
            <person name="Oliveira U."/>
            <person name="Santos F.R."/>
            <person name="Vidigal T.H.D.A."/>
            <person name="Brescovit A.D."/>
            <person name="Santos A.J."/>
        </authorList>
    </citation>
    <scope>NUCLEOTIDE SEQUENCE</scope>
    <source>
        <tissue evidence="1">Shoot tissue taken approximately 20 cm above the soil surface</tissue>
    </source>
</reference>
<proteinExistence type="predicted"/>
<reference evidence="1" key="2">
    <citation type="journal article" date="2015" name="Data Brief">
        <title>Shoot transcriptome of the giant reed, Arundo donax.</title>
        <authorList>
            <person name="Barrero R.A."/>
            <person name="Guerrero F.D."/>
            <person name="Moolhuijzen P."/>
            <person name="Goolsby J.A."/>
            <person name="Tidwell J."/>
            <person name="Bellgard S.E."/>
            <person name="Bellgard M.I."/>
        </authorList>
    </citation>
    <scope>NUCLEOTIDE SEQUENCE</scope>
    <source>
        <tissue evidence="1">Shoot tissue taken approximately 20 cm above the soil surface</tissue>
    </source>
</reference>
<dbReference type="EMBL" id="GBRH01188949">
    <property type="protein sequence ID" value="JAE08947.1"/>
    <property type="molecule type" value="Transcribed_RNA"/>
</dbReference>